<gene>
    <name evidence="3" type="ORF">FA13DRAFT_1732672</name>
</gene>
<keyword evidence="4" id="KW-1185">Reference proteome</keyword>
<keyword evidence="2" id="KW-0472">Membrane</keyword>
<feature type="region of interest" description="Disordered" evidence="1">
    <location>
        <begin position="421"/>
        <end position="462"/>
    </location>
</feature>
<dbReference type="Proteomes" id="UP000298030">
    <property type="component" value="Unassembled WGS sequence"/>
</dbReference>
<dbReference type="AlphaFoldDB" id="A0A4Y7TAN4"/>
<evidence type="ECO:0000256" key="1">
    <source>
        <dbReference type="SAM" id="MobiDB-lite"/>
    </source>
</evidence>
<feature type="compositionally biased region" description="Low complexity" evidence="1">
    <location>
        <begin position="450"/>
        <end position="462"/>
    </location>
</feature>
<evidence type="ECO:0008006" key="5">
    <source>
        <dbReference type="Google" id="ProtNLM"/>
    </source>
</evidence>
<organism evidence="3 4">
    <name type="scientific">Coprinellus micaceus</name>
    <name type="common">Glistening ink-cap mushroom</name>
    <name type="synonym">Coprinus micaceus</name>
    <dbReference type="NCBI Taxonomy" id="71717"/>
    <lineage>
        <taxon>Eukaryota</taxon>
        <taxon>Fungi</taxon>
        <taxon>Dikarya</taxon>
        <taxon>Basidiomycota</taxon>
        <taxon>Agaricomycotina</taxon>
        <taxon>Agaricomycetes</taxon>
        <taxon>Agaricomycetidae</taxon>
        <taxon>Agaricales</taxon>
        <taxon>Agaricineae</taxon>
        <taxon>Psathyrellaceae</taxon>
        <taxon>Coprinellus</taxon>
    </lineage>
</organism>
<evidence type="ECO:0000256" key="2">
    <source>
        <dbReference type="SAM" id="Phobius"/>
    </source>
</evidence>
<evidence type="ECO:0000313" key="3">
    <source>
        <dbReference type="EMBL" id="TEB31236.1"/>
    </source>
</evidence>
<reference evidence="3 4" key="1">
    <citation type="journal article" date="2019" name="Nat. Ecol. Evol.">
        <title>Megaphylogeny resolves global patterns of mushroom evolution.</title>
        <authorList>
            <person name="Varga T."/>
            <person name="Krizsan K."/>
            <person name="Foldi C."/>
            <person name="Dima B."/>
            <person name="Sanchez-Garcia M."/>
            <person name="Sanchez-Ramirez S."/>
            <person name="Szollosi G.J."/>
            <person name="Szarkandi J.G."/>
            <person name="Papp V."/>
            <person name="Albert L."/>
            <person name="Andreopoulos W."/>
            <person name="Angelini C."/>
            <person name="Antonin V."/>
            <person name="Barry K.W."/>
            <person name="Bougher N.L."/>
            <person name="Buchanan P."/>
            <person name="Buyck B."/>
            <person name="Bense V."/>
            <person name="Catcheside P."/>
            <person name="Chovatia M."/>
            <person name="Cooper J."/>
            <person name="Damon W."/>
            <person name="Desjardin D."/>
            <person name="Finy P."/>
            <person name="Geml J."/>
            <person name="Haridas S."/>
            <person name="Hughes K."/>
            <person name="Justo A."/>
            <person name="Karasinski D."/>
            <person name="Kautmanova I."/>
            <person name="Kiss B."/>
            <person name="Kocsube S."/>
            <person name="Kotiranta H."/>
            <person name="LaButti K.M."/>
            <person name="Lechner B.E."/>
            <person name="Liimatainen K."/>
            <person name="Lipzen A."/>
            <person name="Lukacs Z."/>
            <person name="Mihaltcheva S."/>
            <person name="Morgado L.N."/>
            <person name="Niskanen T."/>
            <person name="Noordeloos M.E."/>
            <person name="Ohm R.A."/>
            <person name="Ortiz-Santana B."/>
            <person name="Ovrebo C."/>
            <person name="Racz N."/>
            <person name="Riley R."/>
            <person name="Savchenko A."/>
            <person name="Shiryaev A."/>
            <person name="Soop K."/>
            <person name="Spirin V."/>
            <person name="Szebenyi C."/>
            <person name="Tomsovsky M."/>
            <person name="Tulloss R.E."/>
            <person name="Uehling J."/>
            <person name="Grigoriev I.V."/>
            <person name="Vagvolgyi C."/>
            <person name="Papp T."/>
            <person name="Martin F.M."/>
            <person name="Miettinen O."/>
            <person name="Hibbett D.S."/>
            <person name="Nagy L.G."/>
        </authorList>
    </citation>
    <scope>NUCLEOTIDE SEQUENCE [LARGE SCALE GENOMIC DNA]</scope>
    <source>
        <strain evidence="3 4">FP101781</strain>
    </source>
</reference>
<protein>
    <recommendedName>
        <fullName evidence="5">Transmembrane protein</fullName>
    </recommendedName>
</protein>
<comment type="caution">
    <text evidence="3">The sequence shown here is derived from an EMBL/GenBank/DDBJ whole genome shotgun (WGS) entry which is preliminary data.</text>
</comment>
<feature type="transmembrane region" description="Helical" evidence="2">
    <location>
        <begin position="25"/>
        <end position="47"/>
    </location>
</feature>
<keyword evidence="2" id="KW-1133">Transmembrane helix</keyword>
<feature type="transmembrane region" description="Helical" evidence="2">
    <location>
        <begin position="386"/>
        <end position="413"/>
    </location>
</feature>
<accession>A0A4Y7TAN4</accession>
<sequence length="462" mass="50411">MRFWTLPNIEYPATHEFEGKLFNRLTYAAAFLALVILAIVNVAVVGYEPTVVLSSNFNDTQTFWFHNFTRPPQPGTLCDRRVFNVGESLVTNASIFEWKIIAITRPNAGKSGVAYDGSALNNCDIVQMNFYGDIRTWSIEITAYSACRGQNNLEVVASTSMSFSPLPARRGPLLRNVQFSSTDPVSVNLMDMFLMATEDVGLRGWTAFLESNRTGTVAISLSANTAFCPLYVGRKNGTFTPCAVQVPPLNLTATCAVGENFDLKQDNSFVPSFGPPYELDDTLRPPISNILHLALAAMRVDLGNPSPNNFLTHPDALNQTLTAVFPQTASAVSMPSKLYTYLHEQSLLVGSESGPSVFDPFRIPGPSVVQAVYVCKFLKRKDVGNLIVSVMVATLGMFTTAWTVFIFVACWILNRRAERAGQGGPELPGNVDPPLSGSKPSAHDEEEKTLSLVSTIVSTSPV</sequence>
<proteinExistence type="predicted"/>
<dbReference type="STRING" id="71717.A0A4Y7TAN4"/>
<keyword evidence="2" id="KW-0812">Transmembrane</keyword>
<name>A0A4Y7TAN4_COPMI</name>
<dbReference type="EMBL" id="QPFP01000019">
    <property type="protein sequence ID" value="TEB31236.1"/>
    <property type="molecule type" value="Genomic_DNA"/>
</dbReference>
<dbReference type="OrthoDB" id="2564485at2759"/>
<evidence type="ECO:0000313" key="4">
    <source>
        <dbReference type="Proteomes" id="UP000298030"/>
    </source>
</evidence>